<dbReference type="CDD" id="cd16018">
    <property type="entry name" value="Enpp"/>
    <property type="match status" value="1"/>
</dbReference>
<proteinExistence type="predicted"/>
<dbReference type="InterPro" id="IPR017850">
    <property type="entry name" value="Alkaline_phosphatase_core_sf"/>
</dbReference>
<protein>
    <submittedName>
        <fullName evidence="1">Ectonucleotide pyrophosphatase/phosphodiesterase</fullName>
    </submittedName>
</protein>
<dbReference type="AlphaFoldDB" id="A0A9X1ZUU4"/>
<comment type="caution">
    <text evidence="1">The sequence shown here is derived from an EMBL/GenBank/DDBJ whole genome shotgun (WGS) entry which is preliminary data.</text>
</comment>
<reference evidence="1" key="1">
    <citation type="submission" date="2022-01" db="EMBL/GenBank/DDBJ databases">
        <title>Genome sequencing of Zunongwangia sp. M21534 genome.</title>
        <authorList>
            <person name="Chen Y."/>
            <person name="Dong C."/>
            <person name="Shao Z."/>
        </authorList>
    </citation>
    <scope>NUCLEOTIDE SEQUENCE</scope>
    <source>
        <strain evidence="1">MCCC M21534</strain>
    </source>
</reference>
<dbReference type="Gene3D" id="3.40.720.10">
    <property type="entry name" value="Alkaline Phosphatase, subunit A"/>
    <property type="match status" value="1"/>
</dbReference>
<evidence type="ECO:0000313" key="1">
    <source>
        <dbReference type="EMBL" id="MCL6220359.1"/>
    </source>
</evidence>
<accession>A0A9X1ZUU4</accession>
<dbReference type="Proteomes" id="UP001139521">
    <property type="component" value="Unassembled WGS sequence"/>
</dbReference>
<keyword evidence="2" id="KW-1185">Reference proteome</keyword>
<dbReference type="PANTHER" id="PTHR10151:SF120">
    <property type="entry name" value="BIS(5'-ADENOSYL)-TRIPHOSPHATASE"/>
    <property type="match status" value="1"/>
</dbReference>
<sequence length="440" mass="49222">MMLKRFFISSCLCMLPFLGTAQKVEHVVLISIDGFRPDFYRDSKWPTPNLKMLAENGVSADEVRTIFPSVTYPSHTTLITGVLPEQHGIYYNTIIKDDGSPGGWVYNFAEIKAQTLWQAAKEKNLKTASISWPISVDSPYIDYNIPEFWSFTDPLDRRQATSEHAHPKGLFEEVVKNATGDLSKNEYNLTSLRMDQNLGRIASYILANYKPNFLSMHLPNLDGAEHANGREGIEVSRAIAGADFVVGQIYDALKREGMIENTVIIVTGDHGFVSTHTSISPNLWLKDMGVDDKAFFFSVGGSAFLHITGKEEKKIIEIVKSGLAKLPLVQREMFRLVDKEEIEKMQSDPRVKLAISAKEGFSFSNDKEGELLQKKKGGKHGYFPDFYNIYTGFIAAGAGLERNEKIQHMQLEDVAVIIAKLLDLDLPQATGVTYPGIMAR</sequence>
<dbReference type="Pfam" id="PF01663">
    <property type="entry name" value="Phosphodiest"/>
    <property type="match status" value="1"/>
</dbReference>
<evidence type="ECO:0000313" key="2">
    <source>
        <dbReference type="Proteomes" id="UP001139521"/>
    </source>
</evidence>
<dbReference type="SUPFAM" id="SSF53649">
    <property type="entry name" value="Alkaline phosphatase-like"/>
    <property type="match status" value="1"/>
</dbReference>
<name>A0A9X1ZUU4_9FLAO</name>
<dbReference type="InterPro" id="IPR002591">
    <property type="entry name" value="Phosphodiest/P_Trfase"/>
</dbReference>
<organism evidence="1 2">
    <name type="scientific">Zunongwangia pacifica</name>
    <dbReference type="NCBI Taxonomy" id="2911062"/>
    <lineage>
        <taxon>Bacteria</taxon>
        <taxon>Pseudomonadati</taxon>
        <taxon>Bacteroidota</taxon>
        <taxon>Flavobacteriia</taxon>
        <taxon>Flavobacteriales</taxon>
        <taxon>Flavobacteriaceae</taxon>
        <taxon>Zunongwangia</taxon>
    </lineage>
</organism>
<dbReference type="EMBL" id="JAKHSK010000038">
    <property type="protein sequence ID" value="MCL6220359.1"/>
    <property type="molecule type" value="Genomic_DNA"/>
</dbReference>
<dbReference type="PANTHER" id="PTHR10151">
    <property type="entry name" value="ECTONUCLEOTIDE PYROPHOSPHATASE/PHOSPHODIESTERASE"/>
    <property type="match status" value="1"/>
</dbReference>
<dbReference type="GO" id="GO:0016787">
    <property type="term" value="F:hydrolase activity"/>
    <property type="evidence" value="ECO:0007669"/>
    <property type="project" value="UniProtKB-ARBA"/>
</dbReference>
<gene>
    <name evidence="1" type="ORF">L1967_18875</name>
</gene>